<sequence length="178" mass="19032">MKPALFATTVVVGLAAPTAVSGCSTADAPVVEPICSAQAFPPPHSEVWPCSASDVLRAAVSTLYQLDPVVGLDARSMFEAARPLMRAAYSTDTRVGASLWSPITVAVWQDWVEHHVPLRTEVRLTGDDHPPDTATSSSRVLSVTLTPADRTPIVFLVSARSTRPGSERAWLLAEMQVL</sequence>
<evidence type="ECO:0000313" key="3">
    <source>
        <dbReference type="Proteomes" id="UP000183810"/>
    </source>
</evidence>
<dbReference type="Proteomes" id="UP000183810">
    <property type="component" value="Chromosome"/>
</dbReference>
<feature type="signal peptide" evidence="1">
    <location>
        <begin position="1"/>
        <end position="22"/>
    </location>
</feature>
<organism evidence="2 3">
    <name type="scientific">Nocardia mangyaensis</name>
    <dbReference type="NCBI Taxonomy" id="2213200"/>
    <lineage>
        <taxon>Bacteria</taxon>
        <taxon>Bacillati</taxon>
        <taxon>Actinomycetota</taxon>
        <taxon>Actinomycetes</taxon>
        <taxon>Mycobacteriales</taxon>
        <taxon>Nocardiaceae</taxon>
        <taxon>Nocardia</taxon>
    </lineage>
</organism>
<protein>
    <submittedName>
        <fullName evidence="2">Uncharacterized protein</fullName>
    </submittedName>
</protein>
<evidence type="ECO:0000313" key="2">
    <source>
        <dbReference type="EMBL" id="APE37185.1"/>
    </source>
</evidence>
<dbReference type="EMBL" id="CP018082">
    <property type="protein sequence ID" value="APE37185.1"/>
    <property type="molecule type" value="Genomic_DNA"/>
</dbReference>
<keyword evidence="1" id="KW-0732">Signal</keyword>
<feature type="chain" id="PRO_5038545529" evidence="1">
    <location>
        <begin position="23"/>
        <end position="178"/>
    </location>
</feature>
<evidence type="ECO:0000256" key="1">
    <source>
        <dbReference type="SAM" id="SignalP"/>
    </source>
</evidence>
<dbReference type="KEGG" id="nsl:BOX37_28290"/>
<dbReference type="AlphaFoldDB" id="A0A1J0VYW4"/>
<gene>
    <name evidence="2" type="ORF">BOX37_28290</name>
</gene>
<keyword evidence="3" id="KW-1185">Reference proteome</keyword>
<accession>A0A1J0VYW4</accession>
<proteinExistence type="predicted"/>
<name>A0A1J0VYW4_9NOCA</name>
<dbReference type="PROSITE" id="PS51257">
    <property type="entry name" value="PROKAR_LIPOPROTEIN"/>
    <property type="match status" value="1"/>
</dbReference>
<reference evidence="2" key="1">
    <citation type="submission" date="2016-11" db="EMBL/GenBank/DDBJ databases">
        <authorList>
            <person name="Jaros S."/>
            <person name="Januszkiewicz K."/>
            <person name="Wedrychowicz H."/>
        </authorList>
    </citation>
    <scope>NUCLEOTIDE SEQUENCE [LARGE SCALE GENOMIC DNA]</scope>
    <source>
        <strain evidence="2">Y48</strain>
    </source>
</reference>